<evidence type="ECO:0000256" key="2">
    <source>
        <dbReference type="ARBA" id="ARBA00023163"/>
    </source>
</evidence>
<comment type="caution">
    <text evidence="4">The sequence shown here is derived from an EMBL/GenBank/DDBJ whole genome shotgun (WGS) entry which is preliminary data.</text>
</comment>
<protein>
    <submittedName>
        <fullName evidence="4">Scarecrow-like protein 9</fullName>
    </submittedName>
</protein>
<evidence type="ECO:0000313" key="5">
    <source>
        <dbReference type="Proteomes" id="UP000095767"/>
    </source>
</evidence>
<comment type="caution">
    <text evidence="3">Lacks conserved residue(s) required for the propagation of feature annotation.</text>
</comment>
<accession>A0A1E5VZK4</accession>
<proteinExistence type="inferred from homology"/>
<dbReference type="Pfam" id="PF03514">
    <property type="entry name" value="GRAS"/>
    <property type="match status" value="1"/>
</dbReference>
<keyword evidence="1" id="KW-0805">Transcription regulation</keyword>
<dbReference type="PANTHER" id="PTHR31636">
    <property type="entry name" value="OSJNBA0084A10.13 PROTEIN-RELATED"/>
    <property type="match status" value="1"/>
</dbReference>
<dbReference type="STRING" id="888268.A0A1E5VZK4"/>
<dbReference type="AlphaFoldDB" id="A0A1E5VZK4"/>
<reference evidence="4 5" key="1">
    <citation type="submission" date="2016-09" db="EMBL/GenBank/DDBJ databases">
        <title>The draft genome of Dichanthelium oligosanthes: A C3 panicoid grass species.</title>
        <authorList>
            <person name="Studer A.J."/>
            <person name="Schnable J.C."/>
            <person name="Brutnell T.P."/>
        </authorList>
    </citation>
    <scope>NUCLEOTIDE SEQUENCE [LARGE SCALE GENOMIC DNA]</scope>
    <source>
        <strain evidence="5">cv. Kellogg 1175</strain>
        <tissue evidence="4">Leaf</tissue>
    </source>
</reference>
<dbReference type="EMBL" id="LWDX02025549">
    <property type="protein sequence ID" value="OEL30480.1"/>
    <property type="molecule type" value="Genomic_DNA"/>
</dbReference>
<evidence type="ECO:0000313" key="4">
    <source>
        <dbReference type="EMBL" id="OEL30480.1"/>
    </source>
</evidence>
<organism evidence="4 5">
    <name type="scientific">Dichanthelium oligosanthes</name>
    <dbReference type="NCBI Taxonomy" id="888268"/>
    <lineage>
        <taxon>Eukaryota</taxon>
        <taxon>Viridiplantae</taxon>
        <taxon>Streptophyta</taxon>
        <taxon>Embryophyta</taxon>
        <taxon>Tracheophyta</taxon>
        <taxon>Spermatophyta</taxon>
        <taxon>Magnoliopsida</taxon>
        <taxon>Liliopsida</taxon>
        <taxon>Poales</taxon>
        <taxon>Poaceae</taxon>
        <taxon>PACMAD clade</taxon>
        <taxon>Panicoideae</taxon>
        <taxon>Panicodae</taxon>
        <taxon>Paniceae</taxon>
        <taxon>Dichantheliinae</taxon>
        <taxon>Dichanthelium</taxon>
    </lineage>
</organism>
<gene>
    <name evidence="4" type="ORF">BAE44_0008498</name>
</gene>
<dbReference type="OrthoDB" id="642817at2759"/>
<feature type="region of interest" description="SAW" evidence="3">
    <location>
        <begin position="39"/>
        <end position="114"/>
    </location>
</feature>
<name>A0A1E5VZK4_9POAL</name>
<dbReference type="Proteomes" id="UP000095767">
    <property type="component" value="Unassembled WGS sequence"/>
</dbReference>
<comment type="similarity">
    <text evidence="3">Belongs to the GRAS family.</text>
</comment>
<dbReference type="PROSITE" id="PS50985">
    <property type="entry name" value="GRAS"/>
    <property type="match status" value="1"/>
</dbReference>
<evidence type="ECO:0000256" key="3">
    <source>
        <dbReference type="PROSITE-ProRule" id="PRU01191"/>
    </source>
</evidence>
<sequence length="115" mass="13900">MFFFSSLFDMLEVNATRVDEQRLLIEREFFGREALNVIACEGTERIERPETYKQWQMRNLRAGFRPLPLQEEIMKKARYKVSKSYHRDFLVDKDNRWMLQGWKGRVIFALSAWTS</sequence>
<evidence type="ECO:0000256" key="1">
    <source>
        <dbReference type="ARBA" id="ARBA00023015"/>
    </source>
</evidence>
<dbReference type="InterPro" id="IPR005202">
    <property type="entry name" value="TF_GRAS"/>
</dbReference>
<keyword evidence="5" id="KW-1185">Reference proteome</keyword>
<keyword evidence="2" id="KW-0804">Transcription</keyword>